<organism evidence="4 7">
    <name type="scientific">Pseudomonas citronellolis</name>
    <dbReference type="NCBI Taxonomy" id="53408"/>
    <lineage>
        <taxon>Bacteria</taxon>
        <taxon>Pseudomonadati</taxon>
        <taxon>Pseudomonadota</taxon>
        <taxon>Gammaproteobacteria</taxon>
        <taxon>Pseudomonadales</taxon>
        <taxon>Pseudomonadaceae</taxon>
        <taxon>Pseudomonas</taxon>
    </lineage>
</organism>
<accession>A0A127MNH6</accession>
<keyword evidence="8" id="KW-1185">Reference proteome</keyword>
<sequence length="193" mass="21068">MSRSPLTLAGLLALTLVMGGCSSFLSATREEPIDDNRGTRTIGSTIDDSLIETKVAVNVAKADPDLDRNSHIVVISYNGVVLLAGQTPRADLKNKAEQAARNVQKVKTVHNELQVLQPSSLLARNNDTWLTTKIKTQMLTDANVPSSRIKVVTENGIVYMLGLVTRREGDLATQVVQNVNGVQKIVRLFEYID</sequence>
<dbReference type="Pfam" id="PF04972">
    <property type="entry name" value="BON"/>
    <property type="match status" value="2"/>
</dbReference>
<evidence type="ECO:0000313" key="8">
    <source>
        <dbReference type="Proteomes" id="UP000183385"/>
    </source>
</evidence>
<dbReference type="GeneID" id="72994380"/>
<dbReference type="Proteomes" id="UP001220662">
    <property type="component" value="Unassembled WGS sequence"/>
</dbReference>
<reference evidence="4 7" key="1">
    <citation type="submission" date="2016-05" db="EMBL/GenBank/DDBJ databases">
        <title>Genome Sequence of Pseudomonas citronellolis Strain SJTE-3, an Estrogens and Persistent Organic Pollutants degradation strain.</title>
        <authorList>
            <person name="Liang R."/>
        </authorList>
    </citation>
    <scope>NUCLEOTIDE SEQUENCE [LARGE SCALE GENOMIC DNA]</scope>
    <source>
        <strain evidence="4 7">SJTE-3</strain>
    </source>
</reference>
<dbReference type="RefSeq" id="WP_009617898.1">
    <property type="nucleotide sequence ID" value="NZ_BDGS01000001.1"/>
</dbReference>
<feature type="domain" description="BON" evidence="3">
    <location>
        <begin position="126"/>
        <end position="193"/>
    </location>
</feature>
<dbReference type="SMART" id="SM00749">
    <property type="entry name" value="BON"/>
    <property type="match status" value="2"/>
</dbReference>
<keyword evidence="1 2" id="KW-0732">Signal</keyword>
<dbReference type="Gene3D" id="3.30.1340.30">
    <property type="match status" value="1"/>
</dbReference>
<feature type="signal peptide" evidence="2">
    <location>
        <begin position="1"/>
        <end position="27"/>
    </location>
</feature>
<dbReference type="InterPro" id="IPR007055">
    <property type="entry name" value="BON_dom"/>
</dbReference>
<feature type="domain" description="BON" evidence="3">
    <location>
        <begin position="47"/>
        <end position="117"/>
    </location>
</feature>
<evidence type="ECO:0000256" key="2">
    <source>
        <dbReference type="SAM" id="SignalP"/>
    </source>
</evidence>
<evidence type="ECO:0000313" key="5">
    <source>
        <dbReference type="EMBL" id="MDF3840739.1"/>
    </source>
</evidence>
<evidence type="ECO:0000256" key="1">
    <source>
        <dbReference type="ARBA" id="ARBA00022729"/>
    </source>
</evidence>
<feature type="chain" id="PRO_5011872390" evidence="2">
    <location>
        <begin position="28"/>
        <end position="193"/>
    </location>
</feature>
<dbReference type="Proteomes" id="UP000183385">
    <property type="component" value="Unassembled WGS sequence"/>
</dbReference>
<gene>
    <name evidence="4" type="ORF">A9C11_05815</name>
    <name evidence="5" type="ORF">P3W55_03340</name>
    <name evidence="6" type="ORF">SAMN05216577_103259</name>
</gene>
<dbReference type="PANTHER" id="PTHR34606:SF4">
    <property type="entry name" value="OUTER MEMBRANE LIPOPROTEIN DOLP"/>
    <property type="match status" value="1"/>
</dbReference>
<dbReference type="EMBL" id="FOLS01000003">
    <property type="protein sequence ID" value="SFC20626.1"/>
    <property type="molecule type" value="Genomic_DNA"/>
</dbReference>
<evidence type="ECO:0000313" key="6">
    <source>
        <dbReference type="EMBL" id="SFC20626.1"/>
    </source>
</evidence>
<dbReference type="KEGG" id="pcq:PcP3B5_12050"/>
<dbReference type="EMBL" id="JARJLR010000065">
    <property type="protein sequence ID" value="MDF3840739.1"/>
    <property type="molecule type" value="Genomic_DNA"/>
</dbReference>
<dbReference type="AlphaFoldDB" id="A0A127MNH6"/>
<dbReference type="Proteomes" id="UP000077748">
    <property type="component" value="Chromosome"/>
</dbReference>
<dbReference type="EMBL" id="CP015878">
    <property type="protein sequence ID" value="ANI13531.1"/>
    <property type="molecule type" value="Genomic_DNA"/>
</dbReference>
<reference evidence="6 8" key="2">
    <citation type="submission" date="2016-10" db="EMBL/GenBank/DDBJ databases">
        <authorList>
            <person name="Varghese N."/>
            <person name="Submissions S."/>
        </authorList>
    </citation>
    <scope>NUCLEOTIDE SEQUENCE [LARGE SCALE GENOMIC DNA]</scope>
    <source>
        <strain evidence="6 8">LMG 18378</strain>
    </source>
</reference>
<proteinExistence type="predicted"/>
<dbReference type="PROSITE" id="PS50914">
    <property type="entry name" value="BON"/>
    <property type="match status" value="2"/>
</dbReference>
<dbReference type="OrthoDB" id="9783990at2"/>
<dbReference type="STRING" id="53408.A9C11_05815"/>
<dbReference type="InterPro" id="IPR051686">
    <property type="entry name" value="Lipoprotein_DolP"/>
</dbReference>
<dbReference type="PROSITE" id="PS51257">
    <property type="entry name" value="PROKAR_LIPOPROTEIN"/>
    <property type="match status" value="1"/>
</dbReference>
<evidence type="ECO:0000313" key="7">
    <source>
        <dbReference type="Proteomes" id="UP000077748"/>
    </source>
</evidence>
<reference evidence="5" key="3">
    <citation type="submission" date="2023-03" db="EMBL/GenBank/DDBJ databases">
        <title>Draft assemblies of triclosan tolerant bacteria isolated from returned activated sludge.</title>
        <authorList>
            <person name="Van Hamelsveld S."/>
        </authorList>
    </citation>
    <scope>NUCLEOTIDE SEQUENCE</scope>
    <source>
        <strain evidence="5">GW210015_S63</strain>
    </source>
</reference>
<dbReference type="InterPro" id="IPR014004">
    <property type="entry name" value="Transpt-assoc_nodulatn_dom_bac"/>
</dbReference>
<name>A0A127MNH6_9PSED</name>
<evidence type="ECO:0000259" key="3">
    <source>
        <dbReference type="PROSITE" id="PS50914"/>
    </source>
</evidence>
<evidence type="ECO:0000313" key="4">
    <source>
        <dbReference type="EMBL" id="ANI13531.1"/>
    </source>
</evidence>
<dbReference type="PANTHER" id="PTHR34606">
    <property type="entry name" value="BON DOMAIN-CONTAINING PROTEIN"/>
    <property type="match status" value="1"/>
</dbReference>
<protein>
    <submittedName>
        <fullName evidence="5">BON domain-containing protein</fullName>
    </submittedName>
    <submittedName>
        <fullName evidence="6">Osmotically-inducible protein OsmY, contains BON domain</fullName>
    </submittedName>
    <submittedName>
        <fullName evidence="4">Phospholipid-binding protein</fullName>
    </submittedName>
</protein>